<dbReference type="Gene3D" id="3.30.160.250">
    <property type="match status" value="1"/>
</dbReference>
<dbReference type="EMBL" id="JRYO01000024">
    <property type="protein sequence ID" value="KHE93964.1"/>
    <property type="molecule type" value="Genomic_DNA"/>
</dbReference>
<dbReference type="Proteomes" id="UP000030652">
    <property type="component" value="Unassembled WGS sequence"/>
</dbReference>
<proteinExistence type="predicted"/>
<dbReference type="Pfam" id="PF21748">
    <property type="entry name" value="UPF0150"/>
    <property type="match status" value="1"/>
</dbReference>
<protein>
    <recommendedName>
        <fullName evidence="3">Type II toxin-antitoxin system HicB family antitoxin</fullName>
    </recommendedName>
</protein>
<dbReference type="InterPro" id="IPR049389">
    <property type="entry name" value="TTHA0281-like"/>
</dbReference>
<reference evidence="1 2" key="1">
    <citation type="submission" date="2014-10" db="EMBL/GenBank/DDBJ databases">
        <title>Draft genome of anammox bacterium scalindua brodae, obtained using differential coverage binning of sequence data from two enrichment reactors.</title>
        <authorList>
            <person name="Speth D.R."/>
            <person name="Russ L."/>
            <person name="Kartal B."/>
            <person name="Op den Camp H.J."/>
            <person name="Dutilh B.E."/>
            <person name="Jetten M.S."/>
        </authorList>
    </citation>
    <scope>NUCLEOTIDE SEQUENCE [LARGE SCALE GENOMIC DNA]</scope>
    <source>
        <strain evidence="1">RU1</strain>
    </source>
</reference>
<dbReference type="InterPro" id="IPR035069">
    <property type="entry name" value="TTHA1013/TTHA0281-like"/>
</dbReference>
<dbReference type="eggNOG" id="COG1598">
    <property type="taxonomic scope" value="Bacteria"/>
</dbReference>
<gene>
    <name evidence="1" type="ORF">SCABRO_00262</name>
</gene>
<evidence type="ECO:0000313" key="1">
    <source>
        <dbReference type="EMBL" id="KHE93964.1"/>
    </source>
</evidence>
<comment type="caution">
    <text evidence="1">The sequence shown here is derived from an EMBL/GenBank/DDBJ whole genome shotgun (WGS) entry which is preliminary data.</text>
</comment>
<name>A0A0B0EMX5_9BACT</name>
<evidence type="ECO:0008006" key="3">
    <source>
        <dbReference type="Google" id="ProtNLM"/>
    </source>
</evidence>
<evidence type="ECO:0000313" key="2">
    <source>
        <dbReference type="Proteomes" id="UP000030652"/>
    </source>
</evidence>
<dbReference type="SUPFAM" id="SSF143100">
    <property type="entry name" value="TTHA1013/TTHA0281-like"/>
    <property type="match status" value="1"/>
</dbReference>
<accession>A0A0B0EMX5</accession>
<dbReference type="AlphaFoldDB" id="A0A0B0EMX5"/>
<sequence length="80" mass="9095">MLTAFINAAMHKAHYEVLSDNEGYFGKIEGLHGVWANAHTLEDCREELREVLEEWIILGVKRGHNIPIINGIDINIKEVV</sequence>
<organism evidence="1 2">
    <name type="scientific">Candidatus Scalindua brodae</name>
    <dbReference type="NCBI Taxonomy" id="237368"/>
    <lineage>
        <taxon>Bacteria</taxon>
        <taxon>Pseudomonadati</taxon>
        <taxon>Planctomycetota</taxon>
        <taxon>Candidatus Brocadiia</taxon>
        <taxon>Candidatus Brocadiales</taxon>
        <taxon>Candidatus Scalinduaceae</taxon>
        <taxon>Candidatus Scalindua</taxon>
    </lineage>
</organism>